<keyword evidence="1" id="KW-0812">Transmembrane</keyword>
<name>A0A914CEC9_9BILA</name>
<keyword evidence="1" id="KW-0472">Membrane</keyword>
<keyword evidence="2" id="KW-1185">Reference proteome</keyword>
<accession>A0A914CEC9</accession>
<dbReference type="WBParaSite" id="ACRNAN_Path_946.g3636.t1">
    <property type="protein sequence ID" value="ACRNAN_Path_946.g3636.t1"/>
    <property type="gene ID" value="ACRNAN_Path_946.g3636"/>
</dbReference>
<evidence type="ECO:0000313" key="2">
    <source>
        <dbReference type="Proteomes" id="UP000887540"/>
    </source>
</evidence>
<evidence type="ECO:0000256" key="1">
    <source>
        <dbReference type="SAM" id="Phobius"/>
    </source>
</evidence>
<proteinExistence type="predicted"/>
<feature type="transmembrane region" description="Helical" evidence="1">
    <location>
        <begin position="41"/>
        <end position="63"/>
    </location>
</feature>
<sequence length="77" mass="8912">MVNSTYYFAIWLPLLSFGIAFYIATLFVLFKKMKDSILGKIFFKIHLVLGIVEILCVSNVVLYKGRQMMNRPMLSQS</sequence>
<organism evidence="2 3">
    <name type="scientific">Acrobeloides nanus</name>
    <dbReference type="NCBI Taxonomy" id="290746"/>
    <lineage>
        <taxon>Eukaryota</taxon>
        <taxon>Metazoa</taxon>
        <taxon>Ecdysozoa</taxon>
        <taxon>Nematoda</taxon>
        <taxon>Chromadorea</taxon>
        <taxon>Rhabditida</taxon>
        <taxon>Tylenchina</taxon>
        <taxon>Cephalobomorpha</taxon>
        <taxon>Cephaloboidea</taxon>
        <taxon>Cephalobidae</taxon>
        <taxon>Acrobeloides</taxon>
    </lineage>
</organism>
<reference evidence="3" key="1">
    <citation type="submission" date="2022-11" db="UniProtKB">
        <authorList>
            <consortium name="WormBaseParasite"/>
        </authorList>
    </citation>
    <scope>IDENTIFICATION</scope>
</reference>
<evidence type="ECO:0000313" key="3">
    <source>
        <dbReference type="WBParaSite" id="ACRNAN_Path_946.g3636.t1"/>
    </source>
</evidence>
<dbReference type="AlphaFoldDB" id="A0A914CEC9"/>
<dbReference type="Proteomes" id="UP000887540">
    <property type="component" value="Unplaced"/>
</dbReference>
<feature type="transmembrane region" description="Helical" evidence="1">
    <location>
        <begin position="6"/>
        <end position="29"/>
    </location>
</feature>
<keyword evidence="1" id="KW-1133">Transmembrane helix</keyword>
<protein>
    <submittedName>
        <fullName evidence="3">Cytochrome b561 domain-containing protein</fullName>
    </submittedName>
</protein>